<comment type="caution">
    <text evidence="1">The sequence shown here is derived from an EMBL/GenBank/DDBJ whole genome shotgun (WGS) entry which is preliminary data.</text>
</comment>
<protein>
    <submittedName>
        <fullName evidence="1">Benzoyl-CoA reductase/2-hydroxyglutaryl-CoA dehydratase subunit BcrC/BadD/HgdB</fullName>
    </submittedName>
</protein>
<gene>
    <name evidence="1" type="ORF">FHR24_000957</name>
</gene>
<proteinExistence type="predicted"/>
<keyword evidence="2" id="KW-1185">Reference proteome</keyword>
<sequence length="88" mass="10074">MGKIKITCKEATAICTKAQYGEASLLDKIKLNLHFVYCKTCRLFSRQNSELSDICALAKKYQESHKCCLSAEDKERLKAQIKELDKEK</sequence>
<reference evidence="1 2" key="1">
    <citation type="submission" date="2020-03" db="EMBL/GenBank/DDBJ databases">
        <title>Genomic Encyclopedia of Type Strains, Phase IV (KMG-IV): sequencing the most valuable type-strain genomes for metagenomic binning, comparative biology and taxonomic classification.</title>
        <authorList>
            <person name="Goeker M."/>
        </authorList>
    </citation>
    <scope>NUCLEOTIDE SEQUENCE [LARGE SCALE GENOMIC DNA]</scope>
    <source>
        <strain evidence="1 2">DSM 101599</strain>
    </source>
</reference>
<name>A0ABX0U6P3_9FLAO</name>
<organism evidence="1 2">
    <name type="scientific">Wenyingzhuangia heitensis</name>
    <dbReference type="NCBI Taxonomy" id="1487859"/>
    <lineage>
        <taxon>Bacteria</taxon>
        <taxon>Pseudomonadati</taxon>
        <taxon>Bacteroidota</taxon>
        <taxon>Flavobacteriia</taxon>
        <taxon>Flavobacteriales</taxon>
        <taxon>Flavobacteriaceae</taxon>
        <taxon>Wenyingzhuangia</taxon>
    </lineage>
</organism>
<accession>A0ABX0U6P3</accession>
<evidence type="ECO:0000313" key="1">
    <source>
        <dbReference type="EMBL" id="NIJ44518.1"/>
    </source>
</evidence>
<dbReference type="RefSeq" id="WP_167184655.1">
    <property type="nucleotide sequence ID" value="NZ_JAASQL010000001.1"/>
</dbReference>
<evidence type="ECO:0000313" key="2">
    <source>
        <dbReference type="Proteomes" id="UP000745859"/>
    </source>
</evidence>
<dbReference type="EMBL" id="JAASQL010000001">
    <property type="protein sequence ID" value="NIJ44518.1"/>
    <property type="molecule type" value="Genomic_DNA"/>
</dbReference>
<dbReference type="Proteomes" id="UP000745859">
    <property type="component" value="Unassembled WGS sequence"/>
</dbReference>